<reference evidence="1 2" key="1">
    <citation type="submission" date="2018-08" db="EMBL/GenBank/DDBJ databases">
        <title>Genomic Encyclopedia of Archaeal and Bacterial Type Strains, Phase II (KMG-II): from individual species to whole genera.</title>
        <authorList>
            <person name="Goeker M."/>
        </authorList>
    </citation>
    <scope>NUCLEOTIDE SEQUENCE [LARGE SCALE GENOMIC DNA]</scope>
    <source>
        <strain evidence="1 2">DSM 45791</strain>
    </source>
</reference>
<gene>
    <name evidence="1" type="ORF">BCF44_103198</name>
</gene>
<evidence type="ECO:0000313" key="1">
    <source>
        <dbReference type="EMBL" id="REH51749.1"/>
    </source>
</evidence>
<dbReference type="EMBL" id="QUNO01000003">
    <property type="protein sequence ID" value="REH51749.1"/>
    <property type="molecule type" value="Genomic_DNA"/>
</dbReference>
<organism evidence="1 2">
    <name type="scientific">Kutzneria buriramensis</name>
    <dbReference type="NCBI Taxonomy" id="1045776"/>
    <lineage>
        <taxon>Bacteria</taxon>
        <taxon>Bacillati</taxon>
        <taxon>Actinomycetota</taxon>
        <taxon>Actinomycetes</taxon>
        <taxon>Pseudonocardiales</taxon>
        <taxon>Pseudonocardiaceae</taxon>
        <taxon>Kutzneria</taxon>
    </lineage>
</organism>
<dbReference type="Pfam" id="PF11248">
    <property type="entry name" value="DUF3046"/>
    <property type="match status" value="1"/>
</dbReference>
<dbReference type="AlphaFoldDB" id="A0A3E0HZ69"/>
<dbReference type="Proteomes" id="UP000256269">
    <property type="component" value="Unassembled WGS sequence"/>
</dbReference>
<dbReference type="RefSeq" id="WP_116173797.1">
    <property type="nucleotide sequence ID" value="NZ_CP144375.1"/>
</dbReference>
<dbReference type="InterPro" id="IPR021408">
    <property type="entry name" value="DUF3046"/>
</dbReference>
<comment type="caution">
    <text evidence="1">The sequence shown here is derived from an EMBL/GenBank/DDBJ whole genome shotgun (WGS) entry which is preliminary data.</text>
</comment>
<proteinExistence type="predicted"/>
<dbReference type="OrthoDB" id="3215033at2"/>
<protein>
    <recommendedName>
        <fullName evidence="3">DUF3046 family protein</fullName>
    </recommendedName>
</protein>
<keyword evidence="2" id="KW-1185">Reference proteome</keyword>
<name>A0A3E0HZ69_9PSEU</name>
<evidence type="ECO:0008006" key="3">
    <source>
        <dbReference type="Google" id="ProtNLM"/>
    </source>
</evidence>
<evidence type="ECO:0000313" key="2">
    <source>
        <dbReference type="Proteomes" id="UP000256269"/>
    </source>
</evidence>
<sequence>MRITAFRALMAEEFGRVRSETIARDHVFSDLDGLTVDQALEAGVPTRTIWRVVCEAFDVPVERR</sequence>
<accession>A0A3E0HZ69</accession>